<protein>
    <submittedName>
        <fullName evidence="1">Uncharacterized protein</fullName>
    </submittedName>
</protein>
<name>A0ACC0B9T2_CATRO</name>
<accession>A0ACC0B9T2</accession>
<organism evidence="1 2">
    <name type="scientific">Catharanthus roseus</name>
    <name type="common">Madagascar periwinkle</name>
    <name type="synonym">Vinca rosea</name>
    <dbReference type="NCBI Taxonomy" id="4058"/>
    <lineage>
        <taxon>Eukaryota</taxon>
        <taxon>Viridiplantae</taxon>
        <taxon>Streptophyta</taxon>
        <taxon>Embryophyta</taxon>
        <taxon>Tracheophyta</taxon>
        <taxon>Spermatophyta</taxon>
        <taxon>Magnoliopsida</taxon>
        <taxon>eudicotyledons</taxon>
        <taxon>Gunneridae</taxon>
        <taxon>Pentapetalae</taxon>
        <taxon>asterids</taxon>
        <taxon>lamiids</taxon>
        <taxon>Gentianales</taxon>
        <taxon>Apocynaceae</taxon>
        <taxon>Rauvolfioideae</taxon>
        <taxon>Vinceae</taxon>
        <taxon>Catharanthinae</taxon>
        <taxon>Catharanthus</taxon>
    </lineage>
</organism>
<evidence type="ECO:0000313" key="1">
    <source>
        <dbReference type="EMBL" id="KAI5669407.1"/>
    </source>
</evidence>
<gene>
    <name evidence="1" type="ORF">M9H77_19260</name>
</gene>
<comment type="caution">
    <text evidence="1">The sequence shown here is derived from an EMBL/GenBank/DDBJ whole genome shotgun (WGS) entry which is preliminary data.</text>
</comment>
<dbReference type="Proteomes" id="UP001060085">
    <property type="component" value="Linkage Group LG04"/>
</dbReference>
<evidence type="ECO:0000313" key="2">
    <source>
        <dbReference type="Proteomes" id="UP001060085"/>
    </source>
</evidence>
<reference evidence="2" key="1">
    <citation type="journal article" date="2023" name="Nat. Plants">
        <title>Single-cell RNA sequencing provides a high-resolution roadmap for understanding the multicellular compartmentation of specialized metabolism.</title>
        <authorList>
            <person name="Sun S."/>
            <person name="Shen X."/>
            <person name="Li Y."/>
            <person name="Li Y."/>
            <person name="Wang S."/>
            <person name="Li R."/>
            <person name="Zhang H."/>
            <person name="Shen G."/>
            <person name="Guo B."/>
            <person name="Wei J."/>
            <person name="Xu J."/>
            <person name="St-Pierre B."/>
            <person name="Chen S."/>
            <person name="Sun C."/>
        </authorList>
    </citation>
    <scope>NUCLEOTIDE SEQUENCE [LARGE SCALE GENOMIC DNA]</scope>
</reference>
<proteinExistence type="predicted"/>
<dbReference type="EMBL" id="CM044704">
    <property type="protein sequence ID" value="KAI5669407.1"/>
    <property type="molecule type" value="Genomic_DNA"/>
</dbReference>
<sequence>MPQPKIKEEERIERIIRGLVKFPENKRCINCNSLGPQYVCTTFWTFVCTNCSGVHREFTHRVKSVSMAKFSADEVAALQAGGNEQARKIYFKTWDPQRNSFPDGSNLQKLRDFIRHVYVDGKYTGERKNDRISADKADHCSEQRSCEKSSQVARNNFFERLSSETANKTRRNDLHDRRSFENISPMLRYYFDERNSPRYKQEKLKSASRRRRPPNFEIVDDRFREDGERNARPFESKRYLDADSRERSNSPVSQNGRSKTCPPPVNPVKDILADKVPPPKLREPPKADEVKNIECSNQVQKEAGSASAESIAKGKTNVVSTCNLIDFDGNPQPPATTAVVQTQQHASSTDARKSLAPTSVDEKPSNPPNVNPMELLLFELAGPAVAPSVSTSEQPPGAESSSAATEGSLNVTSGPTTNASLDSNYVGTTKASTIQNSPALPQVMGDTIVTVSHAQQLPAVNQNQSFATSTGSGSSASPQTSSCVQCPLNQPLSLELAHNKGPSTLVSSEQSLQGAQNLAQDRSSGNETSLIGRQELPEDIFTSSHPPFTAAVPSWQFCPPYGTGYGMQYRTTSMAPHDSVRSTNPFDLGDDGHGHNVQAVAFNSMSTLQGTLPNTLVSPVPWPQVQGFPYASAGNSQGMSYGMMIPHGAYMGQQLSDNRMPTKPQGVNNAGANSDAFGSLNPIQHASRLSSAPPGVGSNAYPTRKNPFG</sequence>
<keyword evidence="2" id="KW-1185">Reference proteome</keyword>